<evidence type="ECO:0000256" key="5">
    <source>
        <dbReference type="SAM" id="Phobius"/>
    </source>
</evidence>
<proteinExistence type="predicted"/>
<dbReference type="PANTHER" id="PTHR11432:SF3">
    <property type="entry name" value="NADH-UBIQUINONE OXIDOREDUCTASE CHAIN 1"/>
    <property type="match status" value="1"/>
</dbReference>
<comment type="subcellular location">
    <subcellularLocation>
        <location evidence="1">Membrane</location>
        <topology evidence="1">Multi-pass membrane protein</topology>
    </subcellularLocation>
</comment>
<keyword evidence="2 5" id="KW-0812">Transmembrane</keyword>
<organism evidence="6">
    <name type="scientific">marine metagenome</name>
    <dbReference type="NCBI Taxonomy" id="408172"/>
    <lineage>
        <taxon>unclassified sequences</taxon>
        <taxon>metagenomes</taxon>
        <taxon>ecological metagenomes</taxon>
    </lineage>
</organism>
<feature type="transmembrane region" description="Helical" evidence="5">
    <location>
        <begin position="45"/>
        <end position="67"/>
    </location>
</feature>
<evidence type="ECO:0008006" key="7">
    <source>
        <dbReference type="Google" id="ProtNLM"/>
    </source>
</evidence>
<evidence type="ECO:0000256" key="3">
    <source>
        <dbReference type="ARBA" id="ARBA00022989"/>
    </source>
</evidence>
<feature type="non-terminal residue" evidence="6">
    <location>
        <position position="1"/>
    </location>
</feature>
<reference evidence="6" key="1">
    <citation type="submission" date="2018-05" db="EMBL/GenBank/DDBJ databases">
        <authorList>
            <person name="Lanie J.A."/>
            <person name="Ng W.-L."/>
            <person name="Kazmierczak K.M."/>
            <person name="Andrzejewski T.M."/>
            <person name="Davidsen T.M."/>
            <person name="Wayne K.J."/>
            <person name="Tettelin H."/>
            <person name="Glass J.I."/>
            <person name="Rusch D."/>
            <person name="Podicherti R."/>
            <person name="Tsui H.-C.T."/>
            <person name="Winkler M.E."/>
        </authorList>
    </citation>
    <scope>NUCLEOTIDE SEQUENCE</scope>
</reference>
<keyword evidence="3 5" id="KW-1133">Transmembrane helix</keyword>
<protein>
    <recommendedName>
        <fullName evidence="7">NADH-quinone oxidoreductase subunit H</fullName>
    </recommendedName>
</protein>
<feature type="transmembrane region" description="Helical" evidence="5">
    <location>
        <begin position="12"/>
        <end position="33"/>
    </location>
</feature>
<dbReference type="PANTHER" id="PTHR11432">
    <property type="entry name" value="NADH DEHYDROGENASE SUBUNIT 1"/>
    <property type="match status" value="1"/>
</dbReference>
<dbReference type="GO" id="GO:0016020">
    <property type="term" value="C:membrane"/>
    <property type="evidence" value="ECO:0007669"/>
    <property type="project" value="UniProtKB-SubCell"/>
</dbReference>
<dbReference type="Pfam" id="PF00146">
    <property type="entry name" value="NADHdh"/>
    <property type="match status" value="1"/>
</dbReference>
<evidence type="ECO:0000256" key="1">
    <source>
        <dbReference type="ARBA" id="ARBA00004141"/>
    </source>
</evidence>
<sequence length="71" mass="8252">FPNIAALSFLDLIPAWVWFVSKIFLFLYVFIWIRATLPRYRYDQLMALGWKVLIPIAIANLVITGIVKVLV</sequence>
<evidence type="ECO:0000313" key="6">
    <source>
        <dbReference type="EMBL" id="SVE35757.1"/>
    </source>
</evidence>
<dbReference type="EMBL" id="UINC01211733">
    <property type="protein sequence ID" value="SVE35757.1"/>
    <property type="molecule type" value="Genomic_DNA"/>
</dbReference>
<evidence type="ECO:0000256" key="4">
    <source>
        <dbReference type="ARBA" id="ARBA00023136"/>
    </source>
</evidence>
<evidence type="ECO:0000256" key="2">
    <source>
        <dbReference type="ARBA" id="ARBA00022692"/>
    </source>
</evidence>
<keyword evidence="4 5" id="KW-0472">Membrane</keyword>
<dbReference type="AlphaFoldDB" id="A0A383CTS8"/>
<dbReference type="GO" id="GO:0009060">
    <property type="term" value="P:aerobic respiration"/>
    <property type="evidence" value="ECO:0007669"/>
    <property type="project" value="TreeGrafter"/>
</dbReference>
<gene>
    <name evidence="6" type="ORF">METZ01_LOCUS488611</name>
</gene>
<dbReference type="InterPro" id="IPR001694">
    <property type="entry name" value="NADH_UbQ_OxRdtase_su1/FPO"/>
</dbReference>
<name>A0A383CTS8_9ZZZZ</name>
<dbReference type="GO" id="GO:0003954">
    <property type="term" value="F:NADH dehydrogenase activity"/>
    <property type="evidence" value="ECO:0007669"/>
    <property type="project" value="TreeGrafter"/>
</dbReference>
<accession>A0A383CTS8</accession>